<evidence type="ECO:0000256" key="2">
    <source>
        <dbReference type="ARBA" id="ARBA00004123"/>
    </source>
</evidence>
<evidence type="ECO:0000256" key="19">
    <source>
        <dbReference type="PROSITE-ProRule" id="PRU00277"/>
    </source>
</evidence>
<dbReference type="RefSeq" id="XP_028306560.1">
    <property type="nucleotide sequence ID" value="XM_028450759.1"/>
</dbReference>
<evidence type="ECO:0000256" key="11">
    <source>
        <dbReference type="ARBA" id="ARBA00022803"/>
    </source>
</evidence>
<feature type="compositionally biased region" description="Polar residues" evidence="21">
    <location>
        <begin position="1"/>
        <end position="12"/>
    </location>
</feature>
<dbReference type="SUPFAM" id="SSF48452">
    <property type="entry name" value="TPR-like"/>
    <property type="match status" value="1"/>
</dbReference>
<gene>
    <name evidence="23" type="primary">fkbp4</name>
</gene>
<keyword evidence="10" id="KW-0677">Repeat</keyword>
<reference evidence="23" key="1">
    <citation type="submission" date="2020-06" db="EMBL/GenBank/DDBJ databases">
        <authorList>
            <consortium name="Wellcome Sanger Institute Data Sharing"/>
        </authorList>
    </citation>
    <scope>NUCLEOTIDE SEQUENCE [LARGE SCALE GENOMIC DNA]</scope>
</reference>
<keyword evidence="15" id="KW-0143">Chaperone</keyword>
<protein>
    <recommendedName>
        <fullName evidence="19">peptidylprolyl isomerase</fullName>
        <ecNumber evidence="19">5.2.1.8</ecNumber>
    </recommendedName>
</protein>
<dbReference type="GO" id="GO:0005874">
    <property type="term" value="C:microtubule"/>
    <property type="evidence" value="ECO:0007669"/>
    <property type="project" value="UniProtKB-KW"/>
</dbReference>
<keyword evidence="24" id="KW-1185">Reference proteome</keyword>
<dbReference type="Proteomes" id="UP000694680">
    <property type="component" value="Chromosome 6"/>
</dbReference>
<evidence type="ECO:0000256" key="16">
    <source>
        <dbReference type="ARBA" id="ARBA00023212"/>
    </source>
</evidence>
<evidence type="ECO:0000259" key="22">
    <source>
        <dbReference type="PROSITE" id="PS50059"/>
    </source>
</evidence>
<evidence type="ECO:0000256" key="17">
    <source>
        <dbReference type="ARBA" id="ARBA00023235"/>
    </source>
</evidence>
<dbReference type="GeneID" id="114465621"/>
<proteinExistence type="predicted"/>
<dbReference type="SMART" id="SM00028">
    <property type="entry name" value="TPR"/>
    <property type="match status" value="3"/>
</dbReference>
<dbReference type="GO" id="GO:0003755">
    <property type="term" value="F:peptidyl-prolyl cis-trans isomerase activity"/>
    <property type="evidence" value="ECO:0007669"/>
    <property type="project" value="UniProtKB-KW"/>
</dbReference>
<evidence type="ECO:0000256" key="14">
    <source>
        <dbReference type="ARBA" id="ARBA00023128"/>
    </source>
</evidence>
<dbReference type="Pfam" id="PF07719">
    <property type="entry name" value="TPR_2"/>
    <property type="match status" value="1"/>
</dbReference>
<comment type="catalytic activity">
    <reaction evidence="1 19">
        <text>[protein]-peptidylproline (omega=180) = [protein]-peptidylproline (omega=0)</text>
        <dbReference type="Rhea" id="RHEA:16237"/>
        <dbReference type="Rhea" id="RHEA-COMP:10747"/>
        <dbReference type="Rhea" id="RHEA-COMP:10748"/>
        <dbReference type="ChEBI" id="CHEBI:83833"/>
        <dbReference type="ChEBI" id="CHEBI:83834"/>
        <dbReference type="EC" id="5.2.1.8"/>
    </reaction>
</comment>
<dbReference type="Gene3D" id="1.25.40.10">
    <property type="entry name" value="Tetratricopeptide repeat domain"/>
    <property type="match status" value="1"/>
</dbReference>
<dbReference type="InterPro" id="IPR013105">
    <property type="entry name" value="TPR_2"/>
</dbReference>
<keyword evidence="16" id="KW-0206">Cytoskeleton</keyword>
<evidence type="ECO:0000313" key="23">
    <source>
        <dbReference type="Ensembl" id="ENSGWIP00000011746.1"/>
    </source>
</evidence>
<dbReference type="InterPro" id="IPR019734">
    <property type="entry name" value="TPR_rpt"/>
</dbReference>
<feature type="compositionally biased region" description="Basic and acidic residues" evidence="21">
    <location>
        <begin position="420"/>
        <end position="436"/>
    </location>
</feature>
<feature type="region of interest" description="Disordered" evidence="21">
    <location>
        <begin position="1"/>
        <end position="24"/>
    </location>
</feature>
<evidence type="ECO:0000256" key="5">
    <source>
        <dbReference type="ARBA" id="ARBA00004514"/>
    </source>
</evidence>
<sequence length="453" mass="50814">MKMTAEEQTSEGQHIIPMEGEDITPNNDGGVLKLVKREGSGMELPMIGDKVFVHYVGTLLDGTTFDSSRERDEKFTFELGKGQVIKAWDIGVASMKVGEIAQLICKPEYAYGSAGSPPKIPPNATLVFEVELFEFRGEDVTEEEDGGIIRRIITRGQGYSKPNEGAAVEVTLEGSCEGRVFDQRELKFEIGGGEGLGLPVGVEKAIMSMEQGEEALFTIKPKYGFGAAANTKYNIPAGATLQYRLKLTTFEKAKESWEMNTTEKLEQSSIVKEKGTQYFKEGKYKQASVQYKRIISWLENESSFLEDDEKKSKSLQLAAHLNLAMCFLKLQEPTQALENCNKALEIDGSNEKALFRRGEALFGMKEFDKARDDFQQVVQLYPANKAAKSQVVLCQKRIKEQHEKDKRLYANMFQKFAEKDSKREAEKMKDDNKANDDEMEVENGEKEVGETKA</sequence>
<feature type="domain" description="PPIase FKBP-type" evidence="22">
    <location>
        <begin position="48"/>
        <end position="136"/>
    </location>
</feature>
<feature type="compositionally biased region" description="Basic and acidic residues" evidence="21">
    <location>
        <begin position="443"/>
        <end position="453"/>
    </location>
</feature>
<evidence type="ECO:0000256" key="6">
    <source>
        <dbReference type="ARBA" id="ARBA00022481"/>
    </source>
</evidence>
<feature type="region of interest" description="Disordered" evidence="21">
    <location>
        <begin position="420"/>
        <end position="453"/>
    </location>
</feature>
<evidence type="ECO:0000256" key="15">
    <source>
        <dbReference type="ARBA" id="ARBA00023186"/>
    </source>
</evidence>
<dbReference type="GO" id="GO:0005829">
    <property type="term" value="C:cytosol"/>
    <property type="evidence" value="ECO:0007669"/>
    <property type="project" value="UniProtKB-SubCell"/>
</dbReference>
<dbReference type="AlphaFoldDB" id="A0A8C5DTY3"/>
<reference evidence="23" key="2">
    <citation type="submission" date="2025-08" db="UniProtKB">
        <authorList>
            <consortium name="Ensembl"/>
        </authorList>
    </citation>
    <scope>IDENTIFICATION</scope>
</reference>
<dbReference type="PROSITE" id="PS50005">
    <property type="entry name" value="TPR"/>
    <property type="match status" value="1"/>
</dbReference>
<keyword evidence="9" id="KW-0493">Microtubule</keyword>
<dbReference type="FunFam" id="3.10.50.40:FF:000013">
    <property type="entry name" value="Peptidylprolyl isomerase"/>
    <property type="match status" value="1"/>
</dbReference>
<dbReference type="InterPro" id="IPR046357">
    <property type="entry name" value="PPIase_dom_sf"/>
</dbReference>
<feature type="domain" description="PPIase FKBP-type" evidence="22">
    <location>
        <begin position="165"/>
        <end position="251"/>
    </location>
</feature>
<keyword evidence="8" id="KW-0597">Phosphoprotein</keyword>
<evidence type="ECO:0000256" key="4">
    <source>
        <dbReference type="ARBA" id="ARBA00004245"/>
    </source>
</evidence>
<keyword evidence="18" id="KW-0539">Nucleus</keyword>
<dbReference type="PANTHER" id="PTHR46512:SF9">
    <property type="entry name" value="PEPTIDYLPROLYL ISOMERASE"/>
    <property type="match status" value="1"/>
</dbReference>
<keyword evidence="11 20" id="KW-0802">TPR repeat</keyword>
<evidence type="ECO:0000256" key="18">
    <source>
        <dbReference type="ARBA" id="ARBA00023242"/>
    </source>
</evidence>
<evidence type="ECO:0000256" key="10">
    <source>
        <dbReference type="ARBA" id="ARBA00022737"/>
    </source>
</evidence>
<evidence type="ECO:0000256" key="7">
    <source>
        <dbReference type="ARBA" id="ARBA00022490"/>
    </source>
</evidence>
<keyword evidence="14" id="KW-0496">Mitochondrion</keyword>
<dbReference type="InterPro" id="IPR001179">
    <property type="entry name" value="PPIase_FKBP_dom"/>
</dbReference>
<dbReference type="SUPFAM" id="SSF54534">
    <property type="entry name" value="FKBP-like"/>
    <property type="match status" value="2"/>
</dbReference>
<dbReference type="PANTHER" id="PTHR46512">
    <property type="entry name" value="PEPTIDYLPROLYL ISOMERASE"/>
    <property type="match status" value="1"/>
</dbReference>
<name>A0A8C5DTY3_GOUWI</name>
<dbReference type="FunFam" id="3.10.50.40:FF:000011">
    <property type="entry name" value="Peptidylprolyl isomerase"/>
    <property type="match status" value="1"/>
</dbReference>
<dbReference type="Pfam" id="PF00515">
    <property type="entry name" value="TPR_1"/>
    <property type="match status" value="1"/>
</dbReference>
<evidence type="ECO:0000256" key="20">
    <source>
        <dbReference type="PROSITE-ProRule" id="PRU00339"/>
    </source>
</evidence>
<accession>A0A8C5DTY3</accession>
<dbReference type="Pfam" id="PF00254">
    <property type="entry name" value="FKBP_C"/>
    <property type="match status" value="2"/>
</dbReference>
<evidence type="ECO:0000256" key="3">
    <source>
        <dbReference type="ARBA" id="ARBA00004173"/>
    </source>
</evidence>
<dbReference type="Ensembl" id="ENSGWIT00000013133.1">
    <property type="protein sequence ID" value="ENSGWIP00000011746.1"/>
    <property type="gene ID" value="ENSGWIG00000006901.1"/>
</dbReference>
<comment type="subcellular location">
    <subcellularLocation>
        <location evidence="4">Cytoplasm</location>
        <location evidence="4">Cytoskeleton</location>
    </subcellularLocation>
    <subcellularLocation>
        <location evidence="5">Cytoplasm</location>
        <location evidence="5">Cytosol</location>
    </subcellularLocation>
    <subcellularLocation>
        <location evidence="3">Mitochondrion</location>
    </subcellularLocation>
    <subcellularLocation>
        <location evidence="2">Nucleus</location>
    </subcellularLocation>
</comment>
<keyword evidence="17 19" id="KW-0413">Isomerase</keyword>
<dbReference type="EC" id="5.2.1.8" evidence="19"/>
<dbReference type="Gene3D" id="3.10.50.40">
    <property type="match status" value="2"/>
</dbReference>
<feature type="repeat" description="TPR" evidence="20">
    <location>
        <begin position="351"/>
        <end position="384"/>
    </location>
</feature>
<evidence type="ECO:0000256" key="12">
    <source>
        <dbReference type="ARBA" id="ARBA00022990"/>
    </source>
</evidence>
<dbReference type="PROSITE" id="PS50059">
    <property type="entry name" value="FKBP_PPIASE"/>
    <property type="match status" value="2"/>
</dbReference>
<dbReference type="InterPro" id="IPR050754">
    <property type="entry name" value="FKBP4/5/8-like"/>
</dbReference>
<evidence type="ECO:0000256" key="8">
    <source>
        <dbReference type="ARBA" id="ARBA00022553"/>
    </source>
</evidence>
<evidence type="ECO:0000256" key="21">
    <source>
        <dbReference type="SAM" id="MobiDB-lite"/>
    </source>
</evidence>
<evidence type="ECO:0000256" key="9">
    <source>
        <dbReference type="ARBA" id="ARBA00022701"/>
    </source>
</evidence>
<keyword evidence="13 19" id="KW-0697">Rotamase</keyword>
<evidence type="ECO:0000256" key="1">
    <source>
        <dbReference type="ARBA" id="ARBA00000971"/>
    </source>
</evidence>
<dbReference type="GO" id="GO:0005739">
    <property type="term" value="C:mitochondrion"/>
    <property type="evidence" value="ECO:0007669"/>
    <property type="project" value="UniProtKB-SubCell"/>
</dbReference>
<dbReference type="FunFam" id="1.25.40.10:FF:000008">
    <property type="entry name" value="Peptidylprolyl isomerase"/>
    <property type="match status" value="1"/>
</dbReference>
<evidence type="ECO:0000313" key="24">
    <source>
        <dbReference type="Proteomes" id="UP000694680"/>
    </source>
</evidence>
<evidence type="ECO:0000256" key="13">
    <source>
        <dbReference type="ARBA" id="ARBA00023110"/>
    </source>
</evidence>
<dbReference type="GO" id="GO:0005634">
    <property type="term" value="C:nucleus"/>
    <property type="evidence" value="ECO:0007669"/>
    <property type="project" value="UniProtKB-SubCell"/>
</dbReference>
<keyword evidence="6" id="KW-0488">Methylation</keyword>
<dbReference type="OrthoDB" id="433738at2759"/>
<dbReference type="CTD" id="2288"/>
<reference evidence="23" key="3">
    <citation type="submission" date="2025-09" db="UniProtKB">
        <authorList>
            <consortium name="Ensembl"/>
        </authorList>
    </citation>
    <scope>IDENTIFICATION</scope>
</reference>
<organism evidence="23 24">
    <name type="scientific">Gouania willdenowi</name>
    <name type="common">Blunt-snouted clingfish</name>
    <name type="synonym">Lepadogaster willdenowi</name>
    <dbReference type="NCBI Taxonomy" id="441366"/>
    <lineage>
        <taxon>Eukaryota</taxon>
        <taxon>Metazoa</taxon>
        <taxon>Chordata</taxon>
        <taxon>Craniata</taxon>
        <taxon>Vertebrata</taxon>
        <taxon>Euteleostomi</taxon>
        <taxon>Actinopterygii</taxon>
        <taxon>Neopterygii</taxon>
        <taxon>Teleostei</taxon>
        <taxon>Neoteleostei</taxon>
        <taxon>Acanthomorphata</taxon>
        <taxon>Ovalentaria</taxon>
        <taxon>Blenniimorphae</taxon>
        <taxon>Blenniiformes</taxon>
        <taxon>Gobiesocoidei</taxon>
        <taxon>Gobiesocidae</taxon>
        <taxon>Gobiesocinae</taxon>
        <taxon>Gouania</taxon>
    </lineage>
</organism>
<keyword evidence="12" id="KW-0007">Acetylation</keyword>
<dbReference type="InterPro" id="IPR011990">
    <property type="entry name" value="TPR-like_helical_dom_sf"/>
</dbReference>
<keyword evidence="7" id="KW-0963">Cytoplasm</keyword>